<gene>
    <name evidence="1" type="ORF">S06H3_56872</name>
</gene>
<dbReference type="InterPro" id="IPR052926">
    <property type="entry name" value="Metallo-beta-lactamase_dom"/>
</dbReference>
<dbReference type="GO" id="GO:0016740">
    <property type="term" value="F:transferase activity"/>
    <property type="evidence" value="ECO:0007669"/>
    <property type="project" value="TreeGrafter"/>
</dbReference>
<dbReference type="AlphaFoldDB" id="X1PJ59"/>
<comment type="caution">
    <text evidence="1">The sequence shown here is derived from an EMBL/GenBank/DDBJ whole genome shotgun (WGS) entry which is preliminary data.</text>
</comment>
<sequence length="89" mass="9842">SCAHPGVVDIAKRAKQIVPDKNIYLVMGGFHLSGVSDLGLRNIIKGFKEIGVQRVAPSHCSGDRCRELFKEEYKEDYIESGVGKIIIIQ</sequence>
<dbReference type="EMBL" id="BARV01036632">
    <property type="protein sequence ID" value="GAI55878.1"/>
    <property type="molecule type" value="Genomic_DNA"/>
</dbReference>
<dbReference type="InterPro" id="IPR036866">
    <property type="entry name" value="RibonucZ/Hydroxyglut_hydro"/>
</dbReference>
<organism evidence="1">
    <name type="scientific">marine sediment metagenome</name>
    <dbReference type="NCBI Taxonomy" id="412755"/>
    <lineage>
        <taxon>unclassified sequences</taxon>
        <taxon>metagenomes</taxon>
        <taxon>ecological metagenomes</taxon>
    </lineage>
</organism>
<reference evidence="1" key="1">
    <citation type="journal article" date="2014" name="Front. Microbiol.">
        <title>High frequency of phylogenetically diverse reductive dehalogenase-homologous genes in deep subseafloor sedimentary metagenomes.</title>
        <authorList>
            <person name="Kawai M."/>
            <person name="Futagami T."/>
            <person name="Toyoda A."/>
            <person name="Takaki Y."/>
            <person name="Nishi S."/>
            <person name="Hori S."/>
            <person name="Arai W."/>
            <person name="Tsubouchi T."/>
            <person name="Morono Y."/>
            <person name="Uchiyama I."/>
            <person name="Ito T."/>
            <person name="Fujiyama A."/>
            <person name="Inagaki F."/>
            <person name="Takami H."/>
        </authorList>
    </citation>
    <scope>NUCLEOTIDE SEQUENCE</scope>
    <source>
        <strain evidence="1">Expedition CK06-06</strain>
    </source>
</reference>
<accession>X1PJ59</accession>
<proteinExistence type="predicted"/>
<protein>
    <recommendedName>
        <fullName evidence="2">Metallo-beta-lactamase domain-containing protein</fullName>
    </recommendedName>
</protein>
<dbReference type="Gene3D" id="3.60.15.10">
    <property type="entry name" value="Ribonuclease Z/Hydroxyacylglutathione hydrolase-like"/>
    <property type="match status" value="1"/>
</dbReference>
<evidence type="ECO:0008006" key="2">
    <source>
        <dbReference type="Google" id="ProtNLM"/>
    </source>
</evidence>
<dbReference type="PANTHER" id="PTHR13754:SF13">
    <property type="entry name" value="METALLO-BETA-LACTAMASE SUPERFAMILY PROTEIN (AFU_ORTHOLOGUE AFUA_3G07630)"/>
    <property type="match status" value="1"/>
</dbReference>
<name>X1PJ59_9ZZZZ</name>
<feature type="non-terminal residue" evidence="1">
    <location>
        <position position="1"/>
    </location>
</feature>
<dbReference type="PANTHER" id="PTHR13754">
    <property type="entry name" value="METALLO-BETA-LACTAMASE SUPERFAMILY PROTEIN"/>
    <property type="match status" value="1"/>
</dbReference>
<evidence type="ECO:0000313" key="1">
    <source>
        <dbReference type="EMBL" id="GAI55878.1"/>
    </source>
</evidence>